<protein>
    <submittedName>
        <fullName evidence="2">Uncharacterized protein</fullName>
    </submittedName>
</protein>
<keyword evidence="3" id="KW-1185">Reference proteome</keyword>
<dbReference type="AlphaFoldDB" id="A0A4Z0V3M3"/>
<feature type="signal peptide" evidence="1">
    <location>
        <begin position="1"/>
        <end position="20"/>
    </location>
</feature>
<gene>
    <name evidence="2" type="ORF">EZ315_03465</name>
</gene>
<evidence type="ECO:0000313" key="3">
    <source>
        <dbReference type="Proteomes" id="UP000297635"/>
    </source>
</evidence>
<reference evidence="2 3" key="1">
    <citation type="submission" date="2019-02" db="EMBL/GenBank/DDBJ databases">
        <title>Isolation and identification of novel species under the genus Muribaculum.</title>
        <authorList>
            <person name="Miyake S."/>
            <person name="Ding Y."/>
            <person name="Low A."/>
            <person name="Soh M."/>
            <person name="Seedorf H."/>
        </authorList>
    </citation>
    <scope>NUCLEOTIDE SEQUENCE [LARGE SCALE GENOMIC DNA]</scope>
    <source>
        <strain evidence="2 3">TLL-A3</strain>
    </source>
</reference>
<name>A0A4Z0V3M3_9BACT</name>
<feature type="chain" id="PRO_5021435579" evidence="1">
    <location>
        <begin position="21"/>
        <end position="301"/>
    </location>
</feature>
<evidence type="ECO:0000313" key="2">
    <source>
        <dbReference type="EMBL" id="TGG39806.1"/>
    </source>
</evidence>
<sequence>MKKLLLLIAMTLYIAPSLLADTSGEQDITIKLLYKDDKSELGTMTGKITYDGSKTYTLPNFLGFVDRDGQPVTMMFTIGEVTADNGNLGLMFIDPRTEFKSDGTNNNWYKDNQARVYGDEGYNDAAYYNADLFYFNWPFDAFSKVSLPLAEGIDENTGAPDSYAKVLQSSPFVGPDESNILLAPDFWSGKTAAIARTRTYATLSGNTYNCQIEGNSAHHMNKMDGADDWSNLSSALPFYLNFSFDKNGFKPGVTTGIEDIDIESENAPVEYFNLQGIKVDNPTNGLYIRRQGNKVTKVAIK</sequence>
<evidence type="ECO:0000256" key="1">
    <source>
        <dbReference type="SAM" id="SignalP"/>
    </source>
</evidence>
<dbReference type="RefSeq" id="WP_135470648.1">
    <property type="nucleotide sequence ID" value="NZ_CASJDB010000069.1"/>
</dbReference>
<accession>A0A4Z0V3M3</accession>
<proteinExistence type="predicted"/>
<dbReference type="Proteomes" id="UP000297635">
    <property type="component" value="Unassembled WGS sequence"/>
</dbReference>
<dbReference type="EMBL" id="SJSA01000001">
    <property type="protein sequence ID" value="TGG39806.1"/>
    <property type="molecule type" value="Genomic_DNA"/>
</dbReference>
<comment type="caution">
    <text evidence="2">The sequence shown here is derived from an EMBL/GenBank/DDBJ whole genome shotgun (WGS) entry which is preliminary data.</text>
</comment>
<dbReference type="GeneID" id="82148837"/>
<organism evidence="2 3">
    <name type="scientific">Duncaniella freteri</name>
    <dbReference type="NCBI Taxonomy" id="2530391"/>
    <lineage>
        <taxon>Bacteria</taxon>
        <taxon>Pseudomonadati</taxon>
        <taxon>Bacteroidota</taxon>
        <taxon>Bacteroidia</taxon>
        <taxon>Bacteroidales</taxon>
        <taxon>Muribaculaceae</taxon>
        <taxon>Duncaniella</taxon>
    </lineage>
</organism>
<keyword evidence="1" id="KW-0732">Signal</keyword>